<dbReference type="FunFam" id="3.30.60.270:FF:000005">
    <property type="entry name" value="Sortilin"/>
    <property type="match status" value="2"/>
</dbReference>
<dbReference type="GO" id="GO:0006623">
    <property type="term" value="P:protein targeting to vacuole"/>
    <property type="evidence" value="ECO:0007669"/>
    <property type="project" value="TreeGrafter"/>
</dbReference>
<dbReference type="InterPro" id="IPR050310">
    <property type="entry name" value="VPS10-sortilin"/>
</dbReference>
<evidence type="ECO:0000256" key="4">
    <source>
        <dbReference type="ARBA" id="ARBA00022448"/>
    </source>
</evidence>
<keyword evidence="10 17" id="KW-0472">Membrane</keyword>
<dbReference type="InterPro" id="IPR031778">
    <property type="entry name" value="Sortilin_N"/>
</dbReference>
<protein>
    <recommendedName>
        <fullName evidence="3">Vacuolar protein sorting/targeting protein 10</fullName>
    </recommendedName>
    <alternativeName>
        <fullName evidence="15">Carboxypeptidase Y receptor</fullName>
    </alternativeName>
    <alternativeName>
        <fullName evidence="14 16">Sortilin VPS10</fullName>
    </alternativeName>
</protein>
<evidence type="ECO:0000256" key="2">
    <source>
        <dbReference type="ARBA" id="ARBA00004488"/>
    </source>
</evidence>
<dbReference type="EMBL" id="KV407457">
    <property type="protein sequence ID" value="KZF23780.1"/>
    <property type="molecule type" value="Genomic_DNA"/>
</dbReference>
<feature type="signal peptide" evidence="18">
    <location>
        <begin position="1"/>
        <end position="23"/>
    </location>
</feature>
<evidence type="ECO:0000256" key="3">
    <source>
        <dbReference type="ARBA" id="ARBA00015369"/>
    </source>
</evidence>
<evidence type="ECO:0000256" key="12">
    <source>
        <dbReference type="ARBA" id="ARBA00023180"/>
    </source>
</evidence>
<dbReference type="Gene3D" id="2.10.70.80">
    <property type="match status" value="2"/>
</dbReference>
<evidence type="ECO:0000256" key="16">
    <source>
        <dbReference type="ARBA" id="ARBA00031902"/>
    </source>
</evidence>
<keyword evidence="18" id="KW-0732">Signal</keyword>
<proteinExistence type="predicted"/>
<evidence type="ECO:0000313" key="20">
    <source>
        <dbReference type="EMBL" id="KZF23780.1"/>
    </source>
</evidence>
<comment type="function">
    <text evidence="13">Functions as a sorting receptor in the Golgi compartment required for the intracellular sorting and delivery of soluble vacuolar proteins, like carboxypeptidase Y (CPY) and proteinase A. Executes multiple rounds of sorting by cycling between the late Golgi and a prevacuolar endosome-like compartment.</text>
</comment>
<dbReference type="Pfam" id="PF15901">
    <property type="entry name" value="Sortilin_C"/>
    <property type="match status" value="2"/>
</dbReference>
<dbReference type="PANTHER" id="PTHR12106">
    <property type="entry name" value="SORTILIN RELATED"/>
    <property type="match status" value="1"/>
</dbReference>
<sequence>MTRLSSSWCAILACLFLAWFADAKKVDPVVSKTTLDGVPSELFYFDDTDTILIHDAEASNVFRSSDAGASWDRLKDVPENGAWKLIKHPYDNKIAYVFGIDTDHWITRDQGETWQKFSTESPPSLSSPLVSFHAADSSRVLYHASDCEGWTCKDATYYTTNGFETTRKLRDSTRMCIFAQSTNVFDSGIDAEEEDRIICVVEGKYSPLPKDFRLVVSDNYFIEEVEPLLDSGRTVPGVINMAAVKKFIVAAAKAENTDELALYVTSDAKTWHRAEFPAEHKLEQDAYTILESTNYSIQLDVMTTRPLNPMGVLFTSNSNGTYFTRNVEHTNRNILGLVDFEKVQGIHGIVLVNTVENWKEVEDTIIGTDRKIQSRISFDDGRTFQNLKVGKDNLHLHSVTEMRNSGRIFSSPAPGLVMGVGNTGEFLKPYKHGDLYVSDDAGLTWRKALDEPHIYEFGDQGSVLVAIKDTESTSKVKYSINHGKDWESLDLDEKVRAMQLSTTPDSTSLKFVLIADKGTGSKVEHEIISLDFEGLHERKCGEKDFEKWYARLDEEGKPDCLMGHKEYYLRRKPDADCFIDEEFKDPVRQYEVCKCTEEDFECDYNFVRSGDRTECLPVARLSVPEGECKSADDTFKGSSGWRLIPGDHCDIRMEGSVDKEKPVDRPCRDTVKVPASGEVSHEPTTFDSNSYREYYYLERTETSHGEDETIILRTDQQDVFITHDHGKTWEEILKGESILAIYPHRYFNDYVFFITGTKKVFYSTDRGYTIHEFEAPVPPNTHRLQIIGFHPQKKDWLIWTGSKGCDGFGTDCHAVAYYSTSLGDEWHSLLRYVRKCQFVADDDRAGSEELVYCEQFKDENPDKPLQLIASENWFQDSKIYFDDIVDFATMSEFIIVAAKDEDQKTLKVDASVDGKTFADALFPPNFRVPHQQAYTVLDSSTHSVFLHVTVNTLEDHEYGSIIKSNSNGTSYVLSLSAVNRNRHGYVDFEKMQGLDGVAIVNIVDNAEGATTGEAKKLKSMITHNDGAEWSFIDPPAKDADGTSYDCKGDIQKCSLHLHGYTERKDPRDTFSSPSAVGLMMAVGNVGEYLGRYKDGDTFITSDGGITWSAAKKGTYMWEYGDQGSIIVIVSESTPTDVVFYTLDEGKNWREYKFTEGKMLVEDISTVPSDNSRNFLLWGKETSSGSDKFATVNLDFTGLSDTQCFLNEDDPEDPKSDYYLWEPKHPLQEDNCLFGHVARYHRKKPDAVCFNGKKIQHLHEISRNCTCTRQDFECDYNYELENDGACRLIKGLPEPDHSQYCAANPEAVEFYEPTGYRRIPLSTCQGGRELELTGQVHPCPGREEDFKKKRKGISGVGLFFAITVPFAVATGIGYWVWRNWDGKFGRIRLGESGPSFDTNSPWVTYPVAALSGFVAVLAAIPLLAASLWRSVAGRFGRSGGQRTYTTRSSFARGRHDYAVVDTDEGELLGDESDEDV</sequence>
<evidence type="ECO:0000259" key="19">
    <source>
        <dbReference type="SMART" id="SM00602"/>
    </source>
</evidence>
<evidence type="ECO:0000256" key="5">
    <source>
        <dbReference type="ARBA" id="ARBA00022692"/>
    </source>
</evidence>
<dbReference type="GeneID" id="28895640"/>
<evidence type="ECO:0000256" key="18">
    <source>
        <dbReference type="SAM" id="SignalP"/>
    </source>
</evidence>
<dbReference type="GO" id="GO:0006896">
    <property type="term" value="P:Golgi to vacuole transport"/>
    <property type="evidence" value="ECO:0007669"/>
    <property type="project" value="TreeGrafter"/>
</dbReference>
<evidence type="ECO:0000256" key="11">
    <source>
        <dbReference type="ARBA" id="ARBA00023170"/>
    </source>
</evidence>
<reference evidence="20 21" key="1">
    <citation type="journal article" date="2016" name="Fungal Biol.">
        <title>The genome of Xylona heveae provides a window into fungal endophytism.</title>
        <authorList>
            <person name="Gazis R."/>
            <person name="Kuo A."/>
            <person name="Riley R."/>
            <person name="LaButti K."/>
            <person name="Lipzen A."/>
            <person name="Lin J."/>
            <person name="Amirebrahimi M."/>
            <person name="Hesse C.N."/>
            <person name="Spatafora J.W."/>
            <person name="Henrissat B."/>
            <person name="Hainaut M."/>
            <person name="Grigoriev I.V."/>
            <person name="Hibbett D.S."/>
        </authorList>
    </citation>
    <scope>NUCLEOTIDE SEQUENCE [LARGE SCALE GENOMIC DNA]</scope>
    <source>
        <strain evidence="20 21">TC161</strain>
    </source>
</reference>
<dbReference type="SUPFAM" id="SSF110296">
    <property type="entry name" value="Oligoxyloglucan reducing end-specific cellobiohydrolase"/>
    <property type="match status" value="2"/>
</dbReference>
<keyword evidence="6" id="KW-0677">Repeat</keyword>
<dbReference type="InterPro" id="IPR006581">
    <property type="entry name" value="VPS10"/>
</dbReference>
<dbReference type="Gene3D" id="2.130.10.10">
    <property type="entry name" value="YVTN repeat-like/Quinoprotein amine dehydrogenase"/>
    <property type="match status" value="2"/>
</dbReference>
<evidence type="ECO:0000256" key="1">
    <source>
        <dbReference type="ARBA" id="ARBA00004166"/>
    </source>
</evidence>
<feature type="transmembrane region" description="Helical" evidence="17">
    <location>
        <begin position="1401"/>
        <end position="1427"/>
    </location>
</feature>
<dbReference type="RefSeq" id="XP_018189335.1">
    <property type="nucleotide sequence ID" value="XM_018330503.1"/>
</dbReference>
<keyword evidence="8 17" id="KW-1133">Transmembrane helix</keyword>
<name>A0A165HNP1_XYLHT</name>
<dbReference type="SMART" id="SM00602">
    <property type="entry name" value="VPS10"/>
    <property type="match status" value="2"/>
</dbReference>
<dbReference type="InterPro" id="IPR031777">
    <property type="entry name" value="Sortilin_C"/>
</dbReference>
<evidence type="ECO:0000256" key="13">
    <source>
        <dbReference type="ARBA" id="ARBA00025569"/>
    </source>
</evidence>
<dbReference type="STRING" id="1328760.A0A165HNP1"/>
<keyword evidence="21" id="KW-1185">Reference proteome</keyword>
<dbReference type="CDD" id="cd15482">
    <property type="entry name" value="Sialidase_non-viral"/>
    <property type="match status" value="2"/>
</dbReference>
<organism evidence="20 21">
    <name type="scientific">Xylona heveae (strain CBS 132557 / TC161)</name>
    <dbReference type="NCBI Taxonomy" id="1328760"/>
    <lineage>
        <taxon>Eukaryota</taxon>
        <taxon>Fungi</taxon>
        <taxon>Dikarya</taxon>
        <taxon>Ascomycota</taxon>
        <taxon>Pezizomycotina</taxon>
        <taxon>Xylonomycetes</taxon>
        <taxon>Xylonales</taxon>
        <taxon>Xylonaceae</taxon>
        <taxon>Xylona</taxon>
    </lineage>
</organism>
<keyword evidence="11" id="KW-0675">Receptor</keyword>
<dbReference type="GO" id="GO:0005794">
    <property type="term" value="C:Golgi apparatus"/>
    <property type="evidence" value="ECO:0007669"/>
    <property type="project" value="UniProtKB-SubCell"/>
</dbReference>
<dbReference type="InterPro" id="IPR015943">
    <property type="entry name" value="WD40/YVTN_repeat-like_dom_sf"/>
</dbReference>
<keyword evidence="4" id="KW-0813">Transport</keyword>
<keyword evidence="9" id="KW-0333">Golgi apparatus</keyword>
<dbReference type="Pfam" id="PF15902">
    <property type="entry name" value="Sortilin-Vps10"/>
    <property type="match status" value="2"/>
</dbReference>
<dbReference type="GO" id="GO:0005829">
    <property type="term" value="C:cytosol"/>
    <property type="evidence" value="ECO:0007669"/>
    <property type="project" value="GOC"/>
</dbReference>
<dbReference type="GO" id="GO:0016020">
    <property type="term" value="C:membrane"/>
    <property type="evidence" value="ECO:0007669"/>
    <property type="project" value="InterPro"/>
</dbReference>
<keyword evidence="7" id="KW-0653">Protein transport</keyword>
<dbReference type="Proteomes" id="UP000076632">
    <property type="component" value="Unassembled WGS sequence"/>
</dbReference>
<accession>A0A165HNP1</accession>
<evidence type="ECO:0000256" key="8">
    <source>
        <dbReference type="ARBA" id="ARBA00022989"/>
    </source>
</evidence>
<keyword evidence="12" id="KW-0325">Glycoprotein</keyword>
<dbReference type="OrthoDB" id="443634at2759"/>
<keyword evidence="5 17" id="KW-0812">Transmembrane</keyword>
<dbReference type="GO" id="GO:0006895">
    <property type="term" value="P:Golgi to endosome transport"/>
    <property type="evidence" value="ECO:0007669"/>
    <property type="project" value="TreeGrafter"/>
</dbReference>
<feature type="domain" description="VPS10" evidence="19">
    <location>
        <begin position="708"/>
        <end position="1343"/>
    </location>
</feature>
<evidence type="ECO:0000256" key="9">
    <source>
        <dbReference type="ARBA" id="ARBA00023034"/>
    </source>
</evidence>
<feature type="transmembrane region" description="Helical" evidence="17">
    <location>
        <begin position="1355"/>
        <end position="1376"/>
    </location>
</feature>
<evidence type="ECO:0000256" key="17">
    <source>
        <dbReference type="SAM" id="Phobius"/>
    </source>
</evidence>
<evidence type="ECO:0000256" key="6">
    <source>
        <dbReference type="ARBA" id="ARBA00022737"/>
    </source>
</evidence>
<comment type="subcellular location">
    <subcellularLocation>
        <location evidence="1">Golgi apparatus</location>
        <location evidence="1">trans-Golgi network membrane</location>
        <topology evidence="1">Multi-pass membrane protein</topology>
    </subcellularLocation>
    <subcellularLocation>
        <location evidence="2">Prevacuolar compartment membrane</location>
        <topology evidence="2">Multi-pass membrane protein</topology>
    </subcellularLocation>
</comment>
<dbReference type="InParanoid" id="A0A165HNP1"/>
<evidence type="ECO:0000256" key="14">
    <source>
        <dbReference type="ARBA" id="ARBA00031250"/>
    </source>
</evidence>
<evidence type="ECO:0000256" key="7">
    <source>
        <dbReference type="ARBA" id="ARBA00022927"/>
    </source>
</evidence>
<feature type="domain" description="VPS10" evidence="19">
    <location>
        <begin position="50"/>
        <end position="674"/>
    </location>
</feature>
<dbReference type="FunCoup" id="A0A165HNP1">
    <property type="interactions" value="191"/>
</dbReference>
<evidence type="ECO:0000256" key="15">
    <source>
        <dbReference type="ARBA" id="ARBA00031354"/>
    </source>
</evidence>
<dbReference type="OMA" id="ATMSEFI"/>
<dbReference type="Gene3D" id="3.30.60.270">
    <property type="match status" value="2"/>
</dbReference>
<gene>
    <name evidence="20" type="ORF">L228DRAFT_229502</name>
</gene>
<evidence type="ECO:0000313" key="21">
    <source>
        <dbReference type="Proteomes" id="UP000076632"/>
    </source>
</evidence>
<feature type="chain" id="PRO_5007858776" description="Vacuolar protein sorting/targeting protein 10" evidence="18">
    <location>
        <begin position="24"/>
        <end position="1475"/>
    </location>
</feature>
<evidence type="ECO:0000256" key="10">
    <source>
        <dbReference type="ARBA" id="ARBA00023136"/>
    </source>
</evidence>
<dbReference type="PANTHER" id="PTHR12106:SF27">
    <property type="entry name" value="SORTILIN-RELATED RECEPTOR"/>
    <property type="match status" value="1"/>
</dbReference>